<gene>
    <name evidence="3" type="ORF">OIN60_11765</name>
</gene>
<comment type="caution">
    <text evidence="3">The sequence shown here is derived from an EMBL/GenBank/DDBJ whole genome shotgun (WGS) entry which is preliminary data.</text>
</comment>
<accession>A0ABT9FRV0</accession>
<dbReference type="RefSeq" id="WP_305755053.1">
    <property type="nucleotide sequence ID" value="NZ_JAPCKK010000016.1"/>
</dbReference>
<dbReference type="EMBL" id="JAPCKK010000016">
    <property type="protein sequence ID" value="MDP4097447.1"/>
    <property type="molecule type" value="Genomic_DNA"/>
</dbReference>
<keyword evidence="4" id="KW-1185">Reference proteome</keyword>
<keyword evidence="1" id="KW-0732">Signal</keyword>
<feature type="signal peptide" evidence="1">
    <location>
        <begin position="1"/>
        <end position="22"/>
    </location>
</feature>
<organism evidence="3 4">
    <name type="scientific">Paenibacillus zeirhizosphaerae</name>
    <dbReference type="NCBI Taxonomy" id="2987519"/>
    <lineage>
        <taxon>Bacteria</taxon>
        <taxon>Bacillati</taxon>
        <taxon>Bacillota</taxon>
        <taxon>Bacilli</taxon>
        <taxon>Bacillales</taxon>
        <taxon>Paenibacillaceae</taxon>
        <taxon>Paenibacillus</taxon>
    </lineage>
</organism>
<evidence type="ECO:0000256" key="1">
    <source>
        <dbReference type="SAM" id="SignalP"/>
    </source>
</evidence>
<sequence length="314" mass="33880">MNNKKWYFLGIALIVLSFAGTACQPLDLVDKLPAHEQKWTFAQDKLSTLVIDSEYDVDMEFIASPDGTNYVEVSGNMQQNTIDQLKATEITGNELELQLQRDVKLVAPNYKSIKLRMIVALADDARLQQISYKSGSGKTSFTGLKAEKIDLSVSSGTLRAEAITAGRLSLTSKSGDITAERIQGDTEIQLHSGDINVDGLKGALKVQSTSGSITAVDVDGSSDTSLHSGNIKFDRFTGNGVFKSTSGNITLTGQRSDSLDISVRTGDVIVSPDPEFKGFFDLKTTSGHIKAPESPQETTDVIKVRAALGDIQIQ</sequence>
<evidence type="ECO:0000313" key="4">
    <source>
        <dbReference type="Proteomes" id="UP001241848"/>
    </source>
</evidence>
<dbReference type="InterPro" id="IPR025164">
    <property type="entry name" value="Toastrack_DUF4097"/>
</dbReference>
<name>A0ABT9FRV0_9BACL</name>
<proteinExistence type="predicted"/>
<evidence type="ECO:0000259" key="2">
    <source>
        <dbReference type="Pfam" id="PF13349"/>
    </source>
</evidence>
<dbReference type="PROSITE" id="PS51257">
    <property type="entry name" value="PROKAR_LIPOPROTEIN"/>
    <property type="match status" value="1"/>
</dbReference>
<dbReference type="Pfam" id="PF13349">
    <property type="entry name" value="DUF4097"/>
    <property type="match status" value="1"/>
</dbReference>
<evidence type="ECO:0000313" key="3">
    <source>
        <dbReference type="EMBL" id="MDP4097447.1"/>
    </source>
</evidence>
<dbReference type="PANTHER" id="PTHR34094:SF1">
    <property type="entry name" value="PROTEIN FAM185A"/>
    <property type="match status" value="1"/>
</dbReference>
<protein>
    <submittedName>
        <fullName evidence="3">DUF4097 domain-containing protein</fullName>
    </submittedName>
</protein>
<feature type="domain" description="DUF4097" evidence="2">
    <location>
        <begin position="48"/>
        <end position="232"/>
    </location>
</feature>
<reference evidence="3 4" key="1">
    <citation type="submission" date="2022-10" db="EMBL/GenBank/DDBJ databases">
        <title>Paenibacillus description and whole genome data of maize root bacterial community.</title>
        <authorList>
            <person name="Marton D."/>
            <person name="Farkas M."/>
            <person name="Cserhati M."/>
        </authorList>
    </citation>
    <scope>NUCLEOTIDE SEQUENCE [LARGE SCALE GENOMIC DNA]</scope>
    <source>
        <strain evidence="3 4">P96</strain>
    </source>
</reference>
<feature type="chain" id="PRO_5045566081" evidence="1">
    <location>
        <begin position="23"/>
        <end position="314"/>
    </location>
</feature>
<dbReference type="Proteomes" id="UP001241848">
    <property type="component" value="Unassembled WGS sequence"/>
</dbReference>
<dbReference type="PANTHER" id="PTHR34094">
    <property type="match status" value="1"/>
</dbReference>